<dbReference type="Gene3D" id="3.10.580.10">
    <property type="entry name" value="CBS-domain"/>
    <property type="match status" value="1"/>
</dbReference>
<evidence type="ECO:0000259" key="3">
    <source>
        <dbReference type="PROSITE" id="PS51371"/>
    </source>
</evidence>
<dbReference type="RefSeq" id="WP_337706165.1">
    <property type="nucleotide sequence ID" value="NZ_JBBEGM010000013.1"/>
</dbReference>
<dbReference type="SMART" id="SM00116">
    <property type="entry name" value="CBS"/>
    <property type="match status" value="2"/>
</dbReference>
<evidence type="ECO:0000313" key="4">
    <source>
        <dbReference type="EMBL" id="MEJ2864799.1"/>
    </source>
</evidence>
<protein>
    <submittedName>
        <fullName evidence="4">CBS domain-containing protein</fullName>
    </submittedName>
</protein>
<gene>
    <name evidence="4" type="ORF">WCD58_26825</name>
</gene>
<dbReference type="InterPro" id="IPR046342">
    <property type="entry name" value="CBS_dom_sf"/>
</dbReference>
<feature type="domain" description="CBS" evidence="3">
    <location>
        <begin position="7"/>
        <end position="63"/>
    </location>
</feature>
<dbReference type="PANTHER" id="PTHR43080:SF2">
    <property type="entry name" value="CBS DOMAIN-CONTAINING PROTEIN"/>
    <property type="match status" value="1"/>
</dbReference>
<dbReference type="Pfam" id="PF00571">
    <property type="entry name" value="CBS"/>
    <property type="match status" value="2"/>
</dbReference>
<dbReference type="EMBL" id="JBBEGM010000013">
    <property type="protein sequence ID" value="MEJ2864799.1"/>
    <property type="molecule type" value="Genomic_DNA"/>
</dbReference>
<accession>A0ABU8MBU8</accession>
<dbReference type="SUPFAM" id="SSF54631">
    <property type="entry name" value="CBS-domain pair"/>
    <property type="match status" value="1"/>
</dbReference>
<keyword evidence="1 2" id="KW-0129">CBS domain</keyword>
<dbReference type="InterPro" id="IPR051257">
    <property type="entry name" value="Diverse_CBS-Domain"/>
</dbReference>
<dbReference type="PROSITE" id="PS51371">
    <property type="entry name" value="CBS"/>
    <property type="match status" value="2"/>
</dbReference>
<sequence>MQVAEVMTRFPATVRPGTTLHRAAELIAVSEVGQLMVVDAAGRFVGVLSEGDLVRALLPTAAEARQAGGSVTAAFEAFLARTGDRGEGPVDPLVRTDPITVGPGSHVAEAAVIMVDRGIRRLPVVEDGHLVGTVSRTDVCRAVLAHPVAVEVGDPRGNGRG</sequence>
<reference evidence="4 5" key="1">
    <citation type="submission" date="2024-03" db="EMBL/GenBank/DDBJ databases">
        <title>Actinomycetospora sp. OC33-EN07, a novel actinomycete isolated from wild orchid (Aerides multiflora).</title>
        <authorList>
            <person name="Suriyachadkun C."/>
        </authorList>
    </citation>
    <scope>NUCLEOTIDE SEQUENCE [LARGE SCALE GENOMIC DNA]</scope>
    <source>
        <strain evidence="4 5">OC33-EN07</strain>
    </source>
</reference>
<dbReference type="InterPro" id="IPR000644">
    <property type="entry name" value="CBS_dom"/>
</dbReference>
<dbReference type="PANTHER" id="PTHR43080">
    <property type="entry name" value="CBS DOMAIN-CONTAINING PROTEIN CBSX3, MITOCHONDRIAL"/>
    <property type="match status" value="1"/>
</dbReference>
<keyword evidence="5" id="KW-1185">Reference proteome</keyword>
<name>A0ABU8MBU8_9PSEU</name>
<dbReference type="Proteomes" id="UP001369736">
    <property type="component" value="Unassembled WGS sequence"/>
</dbReference>
<feature type="domain" description="CBS" evidence="3">
    <location>
        <begin position="94"/>
        <end position="150"/>
    </location>
</feature>
<evidence type="ECO:0000256" key="2">
    <source>
        <dbReference type="PROSITE-ProRule" id="PRU00703"/>
    </source>
</evidence>
<evidence type="ECO:0000313" key="5">
    <source>
        <dbReference type="Proteomes" id="UP001369736"/>
    </source>
</evidence>
<proteinExistence type="predicted"/>
<evidence type="ECO:0000256" key="1">
    <source>
        <dbReference type="ARBA" id="ARBA00023122"/>
    </source>
</evidence>
<comment type="caution">
    <text evidence="4">The sequence shown here is derived from an EMBL/GenBank/DDBJ whole genome shotgun (WGS) entry which is preliminary data.</text>
</comment>
<organism evidence="4 5">
    <name type="scientific">Actinomycetospora flava</name>
    <dbReference type="NCBI Taxonomy" id="3129232"/>
    <lineage>
        <taxon>Bacteria</taxon>
        <taxon>Bacillati</taxon>
        <taxon>Actinomycetota</taxon>
        <taxon>Actinomycetes</taxon>
        <taxon>Pseudonocardiales</taxon>
        <taxon>Pseudonocardiaceae</taxon>
        <taxon>Actinomycetospora</taxon>
    </lineage>
</organism>